<feature type="non-terminal residue" evidence="2">
    <location>
        <position position="1"/>
    </location>
</feature>
<dbReference type="Proteomes" id="UP000544095">
    <property type="component" value="Unassembled WGS sequence"/>
</dbReference>
<dbReference type="AlphaFoldDB" id="A0A8H5KG58"/>
<keyword evidence="3" id="KW-1185">Reference proteome</keyword>
<evidence type="ECO:0000313" key="2">
    <source>
        <dbReference type="EMBL" id="KAF5571400.1"/>
    </source>
</evidence>
<accession>A0A8H5KG58</accession>
<gene>
    <name evidence="2" type="ORF">FPANT_13551</name>
</gene>
<organism evidence="2 3">
    <name type="scientific">Fusarium pseudoanthophilum</name>
    <dbReference type="NCBI Taxonomy" id="48495"/>
    <lineage>
        <taxon>Eukaryota</taxon>
        <taxon>Fungi</taxon>
        <taxon>Dikarya</taxon>
        <taxon>Ascomycota</taxon>
        <taxon>Pezizomycotina</taxon>
        <taxon>Sordariomycetes</taxon>
        <taxon>Hypocreomycetidae</taxon>
        <taxon>Hypocreales</taxon>
        <taxon>Nectriaceae</taxon>
        <taxon>Fusarium</taxon>
        <taxon>Fusarium fujikuroi species complex</taxon>
    </lineage>
</organism>
<name>A0A8H5KG58_9HYPO</name>
<sequence length="166" mass="17403">MSSRITRSSARQAASQAAQTNNIAPAAADVPAVPSTTPSTRKRKGLAAEKSPNDALTPSGSSGRRSKRQKIPEAVPPPNTNNNNHITSRSRRKGKPAVDMDSPDNNQPGSAHPAEPSIPSGSSSRKSSRSKKTTGPPSEPVSGTTLTTRRSKRNLDSAVDQDTPMT</sequence>
<evidence type="ECO:0000313" key="3">
    <source>
        <dbReference type="Proteomes" id="UP000544095"/>
    </source>
</evidence>
<dbReference type="EMBL" id="JAAOAR010001063">
    <property type="protein sequence ID" value="KAF5571400.1"/>
    <property type="molecule type" value="Genomic_DNA"/>
</dbReference>
<comment type="caution">
    <text evidence="2">The sequence shown here is derived from an EMBL/GenBank/DDBJ whole genome shotgun (WGS) entry which is preliminary data.</text>
</comment>
<protein>
    <submittedName>
        <fullName evidence="2">E3 ubiquitin ligase TRIP12</fullName>
    </submittedName>
</protein>
<evidence type="ECO:0000256" key="1">
    <source>
        <dbReference type="SAM" id="MobiDB-lite"/>
    </source>
</evidence>
<feature type="region of interest" description="Disordered" evidence="1">
    <location>
        <begin position="1"/>
        <end position="166"/>
    </location>
</feature>
<feature type="compositionally biased region" description="Low complexity" evidence="1">
    <location>
        <begin position="1"/>
        <end position="34"/>
    </location>
</feature>
<proteinExistence type="predicted"/>
<reference evidence="2 3" key="1">
    <citation type="submission" date="2020-05" db="EMBL/GenBank/DDBJ databases">
        <title>Identification and distribution of gene clusters putatively required for synthesis of sphingolipid metabolism inhibitors in phylogenetically diverse species of the filamentous fungus Fusarium.</title>
        <authorList>
            <person name="Kim H.-S."/>
            <person name="Busman M."/>
            <person name="Brown D.W."/>
            <person name="Divon H."/>
            <person name="Uhlig S."/>
            <person name="Proctor R.H."/>
        </authorList>
    </citation>
    <scope>NUCLEOTIDE SEQUENCE [LARGE SCALE GENOMIC DNA]</scope>
    <source>
        <strain evidence="2 3">NRRL 25211</strain>
    </source>
</reference>